<proteinExistence type="predicted"/>
<evidence type="ECO:0000313" key="2">
    <source>
        <dbReference type="Proteomes" id="UP000184476"/>
    </source>
</evidence>
<keyword evidence="2" id="KW-1185">Reference proteome</keyword>
<organism evidence="1 2">
    <name type="scientific">Seinonella peptonophila</name>
    <dbReference type="NCBI Taxonomy" id="112248"/>
    <lineage>
        <taxon>Bacteria</taxon>
        <taxon>Bacillati</taxon>
        <taxon>Bacillota</taxon>
        <taxon>Bacilli</taxon>
        <taxon>Bacillales</taxon>
        <taxon>Thermoactinomycetaceae</taxon>
        <taxon>Seinonella</taxon>
    </lineage>
</organism>
<dbReference type="AlphaFoldDB" id="A0A1M4X143"/>
<dbReference type="Proteomes" id="UP000184476">
    <property type="component" value="Unassembled WGS sequence"/>
</dbReference>
<reference evidence="1 2" key="1">
    <citation type="submission" date="2016-11" db="EMBL/GenBank/DDBJ databases">
        <authorList>
            <person name="Jaros S."/>
            <person name="Januszkiewicz K."/>
            <person name="Wedrychowicz H."/>
        </authorList>
    </citation>
    <scope>NUCLEOTIDE SEQUENCE [LARGE SCALE GENOMIC DNA]</scope>
    <source>
        <strain evidence="1 2">DSM 44666</strain>
    </source>
</reference>
<dbReference type="EMBL" id="FQVL01000004">
    <property type="protein sequence ID" value="SHE87231.1"/>
    <property type="molecule type" value="Genomic_DNA"/>
</dbReference>
<protein>
    <submittedName>
        <fullName evidence="1">Uncharacterized protein</fullName>
    </submittedName>
</protein>
<accession>A0A1M4X143</accession>
<name>A0A1M4X143_9BACL</name>
<gene>
    <name evidence="1" type="ORF">SAMN05444392_10472</name>
</gene>
<sequence length="89" mass="9467">MVDFQVEPASGEVGVTLTIDVRFFLTDGEIVVGVEDDTAAPVSDLDREIVGAIAGHDGAFELPDGVLVDVDDDDVVVVHHDPPMVRNQP</sequence>
<evidence type="ECO:0000313" key="1">
    <source>
        <dbReference type="EMBL" id="SHE87231.1"/>
    </source>
</evidence>